<organism evidence="2 3">
    <name type="scientific">Hyaloscypha hepaticicola</name>
    <dbReference type="NCBI Taxonomy" id="2082293"/>
    <lineage>
        <taxon>Eukaryota</taxon>
        <taxon>Fungi</taxon>
        <taxon>Dikarya</taxon>
        <taxon>Ascomycota</taxon>
        <taxon>Pezizomycotina</taxon>
        <taxon>Leotiomycetes</taxon>
        <taxon>Helotiales</taxon>
        <taxon>Hyaloscyphaceae</taxon>
        <taxon>Hyaloscypha</taxon>
    </lineage>
</organism>
<dbReference type="EMBL" id="KZ613501">
    <property type="protein sequence ID" value="PMD17099.1"/>
    <property type="molecule type" value="Genomic_DNA"/>
</dbReference>
<gene>
    <name evidence="2" type="ORF">NA56DRAFT_648846</name>
</gene>
<accession>A0A2J6PSZ2</accession>
<proteinExistence type="predicted"/>
<evidence type="ECO:0000313" key="2">
    <source>
        <dbReference type="EMBL" id="PMD17099.1"/>
    </source>
</evidence>
<evidence type="ECO:0000313" key="3">
    <source>
        <dbReference type="Proteomes" id="UP000235672"/>
    </source>
</evidence>
<keyword evidence="1" id="KW-0812">Transmembrane</keyword>
<dbReference type="OrthoDB" id="3552736at2759"/>
<reference evidence="2 3" key="1">
    <citation type="submission" date="2016-05" db="EMBL/GenBank/DDBJ databases">
        <title>A degradative enzymes factory behind the ericoid mycorrhizal symbiosis.</title>
        <authorList>
            <consortium name="DOE Joint Genome Institute"/>
            <person name="Martino E."/>
            <person name="Morin E."/>
            <person name="Grelet G."/>
            <person name="Kuo A."/>
            <person name="Kohler A."/>
            <person name="Daghino S."/>
            <person name="Barry K."/>
            <person name="Choi C."/>
            <person name="Cichocki N."/>
            <person name="Clum A."/>
            <person name="Copeland A."/>
            <person name="Hainaut M."/>
            <person name="Haridas S."/>
            <person name="Labutti K."/>
            <person name="Lindquist E."/>
            <person name="Lipzen A."/>
            <person name="Khouja H.-R."/>
            <person name="Murat C."/>
            <person name="Ohm R."/>
            <person name="Olson A."/>
            <person name="Spatafora J."/>
            <person name="Veneault-Fourrey C."/>
            <person name="Henrissat B."/>
            <person name="Grigoriev I."/>
            <person name="Martin F."/>
            <person name="Perotto S."/>
        </authorList>
    </citation>
    <scope>NUCLEOTIDE SEQUENCE [LARGE SCALE GENOMIC DNA]</scope>
    <source>
        <strain evidence="2 3">UAMH 7357</strain>
    </source>
</reference>
<evidence type="ECO:0000256" key="1">
    <source>
        <dbReference type="SAM" id="Phobius"/>
    </source>
</evidence>
<feature type="transmembrane region" description="Helical" evidence="1">
    <location>
        <begin position="109"/>
        <end position="130"/>
    </location>
</feature>
<keyword evidence="3" id="KW-1185">Reference proteome</keyword>
<dbReference type="Proteomes" id="UP000235672">
    <property type="component" value="Unassembled WGS sequence"/>
</dbReference>
<keyword evidence="1" id="KW-0472">Membrane</keyword>
<feature type="transmembrane region" description="Helical" evidence="1">
    <location>
        <begin position="49"/>
        <end position="74"/>
    </location>
</feature>
<keyword evidence="1" id="KW-1133">Transmembrane helix</keyword>
<name>A0A2J6PSZ2_9HELO</name>
<protein>
    <submittedName>
        <fullName evidence="2">Uncharacterized protein</fullName>
    </submittedName>
</protein>
<dbReference type="AlphaFoldDB" id="A0A2J6PSZ2"/>
<sequence length="282" mass="31209">MGIEYEETVVRMIGSVLGTIILHGILLIIHRPGASRARSGQLTPEELFVGIAIFLAFKSCIVQLLMVIGSFLLIGLSVVAFNGQGEEENHQYASHGTGHMGLGFFSDNFASILRATLITWIVHLGLIYFLETGIPFCRQLLKSREKTLKKVNARLKAIYNFLKSTLNDPFSGLSVSFAGDVADEIVNSNGQIIYLVRRQTDHPNEGKRILSWKIVVDSEAMNEMKETLGPPGGFGELGFNISRDGVTFEAMGVGTSFNLMFKLMEEGNDRLPIVNKSKRKRK</sequence>
<feature type="transmembrane region" description="Helical" evidence="1">
    <location>
        <begin position="12"/>
        <end position="29"/>
    </location>
</feature>